<dbReference type="Pfam" id="PF04576">
    <property type="entry name" value="Zein-binding"/>
    <property type="match status" value="1"/>
</dbReference>
<accession>A0A484KWE0</accession>
<evidence type="ECO:0000256" key="3">
    <source>
        <dbReference type="ARBA" id="ARBA00022989"/>
    </source>
</evidence>
<feature type="domain" description="GTD-binding" evidence="7">
    <location>
        <begin position="394"/>
        <end position="492"/>
    </location>
</feature>
<evidence type="ECO:0000313" key="9">
    <source>
        <dbReference type="Proteomes" id="UP000595140"/>
    </source>
</evidence>
<dbReference type="GO" id="GO:0016020">
    <property type="term" value="C:membrane"/>
    <property type="evidence" value="ECO:0007669"/>
    <property type="project" value="UniProtKB-SubCell"/>
</dbReference>
<evidence type="ECO:0000259" key="7">
    <source>
        <dbReference type="PROSITE" id="PS51775"/>
    </source>
</evidence>
<evidence type="ECO:0000256" key="1">
    <source>
        <dbReference type="ARBA" id="ARBA00004167"/>
    </source>
</evidence>
<dbReference type="PANTHER" id="PTHR31448:SF3">
    <property type="entry name" value="MYOSIN-BINDING PROTEIN 2"/>
    <property type="match status" value="1"/>
</dbReference>
<keyword evidence="9" id="KW-1185">Reference proteome</keyword>
<proteinExistence type="predicted"/>
<organism evidence="8 9">
    <name type="scientific">Cuscuta campestris</name>
    <dbReference type="NCBI Taxonomy" id="132261"/>
    <lineage>
        <taxon>Eukaryota</taxon>
        <taxon>Viridiplantae</taxon>
        <taxon>Streptophyta</taxon>
        <taxon>Embryophyta</taxon>
        <taxon>Tracheophyta</taxon>
        <taxon>Spermatophyta</taxon>
        <taxon>Magnoliopsida</taxon>
        <taxon>eudicotyledons</taxon>
        <taxon>Gunneridae</taxon>
        <taxon>Pentapetalae</taxon>
        <taxon>asterids</taxon>
        <taxon>lamiids</taxon>
        <taxon>Solanales</taxon>
        <taxon>Convolvulaceae</taxon>
        <taxon>Cuscuteae</taxon>
        <taxon>Cuscuta</taxon>
        <taxon>Cuscuta subgen. Grammica</taxon>
        <taxon>Cuscuta sect. Cleistogrammica</taxon>
    </lineage>
</organism>
<dbReference type="InterPro" id="IPR007656">
    <property type="entry name" value="GTD-bd"/>
</dbReference>
<protein>
    <recommendedName>
        <fullName evidence="7">GTD-binding domain-containing protein</fullName>
    </recommendedName>
</protein>
<dbReference type="OrthoDB" id="1888939at2759"/>
<keyword evidence="5" id="KW-0175">Coiled coil</keyword>
<dbReference type="AlphaFoldDB" id="A0A484KWE0"/>
<feature type="coiled-coil region" evidence="5">
    <location>
        <begin position="396"/>
        <end position="501"/>
    </location>
</feature>
<evidence type="ECO:0000256" key="2">
    <source>
        <dbReference type="ARBA" id="ARBA00022692"/>
    </source>
</evidence>
<evidence type="ECO:0000256" key="4">
    <source>
        <dbReference type="ARBA" id="ARBA00023136"/>
    </source>
</evidence>
<keyword evidence="3 6" id="KW-1133">Transmembrane helix</keyword>
<evidence type="ECO:0000313" key="8">
    <source>
        <dbReference type="EMBL" id="VFQ66516.1"/>
    </source>
</evidence>
<dbReference type="InterPro" id="IPR039306">
    <property type="entry name" value="MYOB"/>
</dbReference>
<comment type="subcellular location">
    <subcellularLocation>
        <location evidence="1">Membrane</location>
        <topology evidence="1">Single-pass membrane protein</topology>
    </subcellularLocation>
</comment>
<evidence type="ECO:0000256" key="6">
    <source>
        <dbReference type="SAM" id="Phobius"/>
    </source>
</evidence>
<name>A0A484KWE0_9ASTE</name>
<feature type="transmembrane region" description="Helical" evidence="6">
    <location>
        <begin position="21"/>
        <end position="45"/>
    </location>
</feature>
<dbReference type="PROSITE" id="PS51775">
    <property type="entry name" value="GTD_BINDING"/>
    <property type="match status" value="1"/>
</dbReference>
<keyword evidence="4 6" id="KW-0472">Membrane</keyword>
<keyword evidence="2 6" id="KW-0812">Transmembrane</keyword>
<reference evidence="8 9" key="1">
    <citation type="submission" date="2018-04" db="EMBL/GenBank/DDBJ databases">
        <authorList>
            <person name="Vogel A."/>
        </authorList>
    </citation>
    <scope>NUCLEOTIDE SEQUENCE [LARGE SCALE GENOMIC DNA]</scope>
</reference>
<sequence>MAANKFATMLQRNTNKITVALTYAVLEWTLISLLLLNSLLSFMIVKFADHFRLKPPCFWCSNLDPLFRTWWKNLRSIKNTDLLCETHSREVSKLGFCETHHRLAESKGMCGECLDFGLFPWMKDLKVIHSGDDACSCCGLSLAGDSGEGKDYIVIKSSSWNQLIKEVDHVEICEKSSLEGFRVEGEEICGVKGGLVLENGIPGANLQTNLGDTSKHLEFFVDWSGRDLVPIELVDFTVEEDEDRRRLEEENETDDLKEHKFAVFESMEIEEDESSLGFHSNSDCFTERKCHESTENIVEVRISDSQEHQEIESDTTVAVSEEYSQTQVNETEAEVSIGTEIPDLDIVNENPTISSTSCLVVHEDHCCKEDQHQTLESVDGSGVMIEVDGSDATEVIERLKSALESERNSLQALYMELEEERSASAIAANQTMAMINRLQEEKAKVQMEALQYQRMMDEQAEYDQEALQLLNELMVKREKERQEVEKELEVYKKRVFEYEARERRRSAFSSVSCSNSEESDGLSVVELNHHHNHHHDHHHQDEKEEEGLFYNTPIDEVLSLDYEDERVAILEQLKALEEKLMNMEFEEVEEEKERPKILISSMGKSLLPLFDAISVENGDYDDTYDSNNNNNNNSNHSNKRFAVEEELDCLHERLLALEADREFLKHCLSSLKNGGKGMDLLQEILQHLRALRNADLRARNGGLV</sequence>
<dbReference type="PANTHER" id="PTHR31448">
    <property type="entry name" value="MYOSIN-BINDING PROTEIN 2"/>
    <property type="match status" value="1"/>
</dbReference>
<dbReference type="GO" id="GO:0080115">
    <property type="term" value="F:myosin XI tail binding"/>
    <property type="evidence" value="ECO:0007669"/>
    <property type="project" value="UniProtKB-ARBA"/>
</dbReference>
<gene>
    <name evidence="8" type="ORF">CCAM_LOCUS8292</name>
</gene>
<feature type="coiled-coil region" evidence="5">
    <location>
        <begin position="559"/>
        <end position="593"/>
    </location>
</feature>
<dbReference type="Proteomes" id="UP000595140">
    <property type="component" value="Unassembled WGS sequence"/>
</dbReference>
<dbReference type="EMBL" id="OOIL02000559">
    <property type="protein sequence ID" value="VFQ66516.1"/>
    <property type="molecule type" value="Genomic_DNA"/>
</dbReference>
<evidence type="ECO:0000256" key="5">
    <source>
        <dbReference type="SAM" id="Coils"/>
    </source>
</evidence>